<dbReference type="GO" id="GO:0015105">
    <property type="term" value="F:arsenite transmembrane transporter activity"/>
    <property type="evidence" value="ECO:0007669"/>
    <property type="project" value="TreeGrafter"/>
</dbReference>
<keyword evidence="4 8" id="KW-1003">Cell membrane</keyword>
<dbReference type="PANTHER" id="PTHR43057:SF1">
    <property type="entry name" value="ARSENICAL-RESISTANCE PROTEIN 3"/>
    <property type="match status" value="1"/>
</dbReference>
<dbReference type="InterPro" id="IPR002657">
    <property type="entry name" value="BilAc:Na_symport/Acr3"/>
</dbReference>
<comment type="similarity">
    <text evidence="2 8">Belongs to the arsenical resistance-3 (ACR3) (TC 2.A.59) family.</text>
</comment>
<organism evidence="10 11">
    <name type="scientific">Natranaerobius thermophilus (strain ATCC BAA-1301 / DSM 18059 / JW/NM-WN-LF)</name>
    <dbReference type="NCBI Taxonomy" id="457570"/>
    <lineage>
        <taxon>Bacteria</taxon>
        <taxon>Bacillati</taxon>
        <taxon>Bacillota</taxon>
        <taxon>Clostridia</taxon>
        <taxon>Natranaerobiales</taxon>
        <taxon>Natranaerobiaceae</taxon>
        <taxon>Natranaerobius</taxon>
    </lineage>
</organism>
<dbReference type="Proteomes" id="UP000001683">
    <property type="component" value="Chromosome"/>
</dbReference>
<evidence type="ECO:0000256" key="6">
    <source>
        <dbReference type="ARBA" id="ARBA00022989"/>
    </source>
</evidence>
<dbReference type="InterPro" id="IPR038770">
    <property type="entry name" value="Na+/solute_symporter_sf"/>
</dbReference>
<name>B2A7P4_NATTJ</name>
<evidence type="ECO:0000256" key="3">
    <source>
        <dbReference type="ARBA" id="ARBA00022448"/>
    </source>
</evidence>
<dbReference type="GO" id="GO:0005886">
    <property type="term" value="C:plasma membrane"/>
    <property type="evidence" value="ECO:0007669"/>
    <property type="project" value="UniProtKB-SubCell"/>
</dbReference>
<keyword evidence="5 8" id="KW-0812">Transmembrane</keyword>
<feature type="transmembrane region" description="Helical" evidence="9">
    <location>
        <begin position="85"/>
        <end position="108"/>
    </location>
</feature>
<keyword evidence="3 8" id="KW-0813">Transport</keyword>
<feature type="transmembrane region" description="Helical" evidence="9">
    <location>
        <begin position="316"/>
        <end position="337"/>
    </location>
</feature>
<dbReference type="AlphaFoldDB" id="B2A7P4"/>
<proteinExistence type="inferred from homology"/>
<evidence type="ECO:0000256" key="7">
    <source>
        <dbReference type="ARBA" id="ARBA00023136"/>
    </source>
</evidence>
<dbReference type="NCBIfam" id="TIGR00832">
    <property type="entry name" value="acr3"/>
    <property type="match status" value="1"/>
</dbReference>
<feature type="transmembrane region" description="Helical" evidence="9">
    <location>
        <begin position="120"/>
        <end position="142"/>
    </location>
</feature>
<evidence type="ECO:0000256" key="9">
    <source>
        <dbReference type="SAM" id="Phobius"/>
    </source>
</evidence>
<dbReference type="GO" id="GO:0015297">
    <property type="term" value="F:antiporter activity"/>
    <property type="evidence" value="ECO:0007669"/>
    <property type="project" value="UniProtKB-UniRule"/>
</dbReference>
<feature type="transmembrane region" description="Helical" evidence="9">
    <location>
        <begin position="252"/>
        <end position="274"/>
    </location>
</feature>
<gene>
    <name evidence="10" type="ordered locus">Nther_0756</name>
</gene>
<reference evidence="10 11" key="2">
    <citation type="journal article" date="2011" name="J. Bacteriol.">
        <title>Complete genome sequence of the anaerobic, halophilic alkalithermophile Natranaerobius thermophilus JW/NM-WN-LF.</title>
        <authorList>
            <person name="Zhao B."/>
            <person name="Mesbah N.M."/>
            <person name="Dalin E."/>
            <person name="Goodwin L."/>
            <person name="Nolan M."/>
            <person name="Pitluck S."/>
            <person name="Chertkov O."/>
            <person name="Brettin T.S."/>
            <person name="Han J."/>
            <person name="Larimer F.W."/>
            <person name="Land M.L."/>
            <person name="Hauser L."/>
            <person name="Kyrpides N."/>
            <person name="Wiegel J."/>
        </authorList>
    </citation>
    <scope>NUCLEOTIDE SEQUENCE [LARGE SCALE GENOMIC DNA]</scope>
    <source>
        <strain evidence="11">ATCC BAA-1301 / DSM 18059 / JW/NM-WN-LF</strain>
    </source>
</reference>
<dbReference type="HOGENOM" id="CLU_022869_0_2_9"/>
<dbReference type="eggNOG" id="COG0798">
    <property type="taxonomic scope" value="Bacteria"/>
</dbReference>
<feature type="transmembrane region" description="Helical" evidence="9">
    <location>
        <begin position="286"/>
        <end position="310"/>
    </location>
</feature>
<feature type="transmembrane region" description="Helical" evidence="9">
    <location>
        <begin position="44"/>
        <end position="64"/>
    </location>
</feature>
<evidence type="ECO:0000256" key="5">
    <source>
        <dbReference type="ARBA" id="ARBA00022692"/>
    </source>
</evidence>
<reference evidence="10 11" key="1">
    <citation type="submission" date="2008-04" db="EMBL/GenBank/DDBJ databases">
        <title>Complete sequence of chromosome of Natranaerobius thermophilus JW/NM-WN-LF.</title>
        <authorList>
            <consortium name="US DOE Joint Genome Institute"/>
            <person name="Copeland A."/>
            <person name="Lucas S."/>
            <person name="Lapidus A."/>
            <person name="Glavina del Rio T."/>
            <person name="Dalin E."/>
            <person name="Tice H."/>
            <person name="Bruce D."/>
            <person name="Goodwin L."/>
            <person name="Pitluck S."/>
            <person name="Chertkov O."/>
            <person name="Brettin T."/>
            <person name="Detter J.C."/>
            <person name="Han C."/>
            <person name="Kuske C.R."/>
            <person name="Schmutz J."/>
            <person name="Larimer F."/>
            <person name="Land M."/>
            <person name="Hauser L."/>
            <person name="Kyrpides N."/>
            <person name="Lykidis A."/>
            <person name="Mesbah N.M."/>
            <person name="Wiegel J."/>
        </authorList>
    </citation>
    <scope>NUCLEOTIDE SEQUENCE [LARGE SCALE GENOMIC DNA]</scope>
    <source>
        <strain evidence="11">ATCC BAA-1301 / DSM 18059 / JW/NM-WN-LF</strain>
    </source>
</reference>
<protein>
    <submittedName>
        <fullName evidence="10">Arsenical-resistance protein</fullName>
    </submittedName>
</protein>
<accession>B2A7P4</accession>
<dbReference type="InterPro" id="IPR004706">
    <property type="entry name" value="Arsenical-R_Acr3"/>
</dbReference>
<comment type="subcellular location">
    <subcellularLocation>
        <location evidence="1 8">Cell membrane</location>
        <topology evidence="1 8">Multi-pass membrane protein</topology>
    </subcellularLocation>
</comment>
<feature type="transmembrane region" description="Helical" evidence="9">
    <location>
        <begin position="182"/>
        <end position="202"/>
    </location>
</feature>
<feature type="transmembrane region" description="Helical" evidence="9">
    <location>
        <begin position="12"/>
        <end position="32"/>
    </location>
</feature>
<dbReference type="RefSeq" id="WP_012447229.1">
    <property type="nucleotide sequence ID" value="NC_010718.1"/>
</dbReference>
<evidence type="ECO:0000313" key="11">
    <source>
        <dbReference type="Proteomes" id="UP000001683"/>
    </source>
</evidence>
<dbReference type="PANTHER" id="PTHR43057">
    <property type="entry name" value="ARSENITE EFFLUX TRANSPORTER"/>
    <property type="match status" value="1"/>
</dbReference>
<evidence type="ECO:0000256" key="4">
    <source>
        <dbReference type="ARBA" id="ARBA00022475"/>
    </source>
</evidence>
<keyword evidence="11" id="KW-1185">Reference proteome</keyword>
<evidence type="ECO:0000256" key="8">
    <source>
        <dbReference type="PIRNR" id="PIRNR005508"/>
    </source>
</evidence>
<dbReference type="Gene3D" id="1.20.1530.20">
    <property type="match status" value="1"/>
</dbReference>
<evidence type="ECO:0000256" key="2">
    <source>
        <dbReference type="ARBA" id="ARBA00010110"/>
    </source>
</evidence>
<sequence>MSEEHQLGFFERYLTLWVGICIVLGLVLGETFPQITEFFEAFEIQGYPLIVAIALFLMIYPIMVQTDFGEIIKAGKSVKPLTTTLVLNWLVKPFTMAFIAWLFFRVIFANFVGYDVGGDLMAGMILLGIAPCTAMVLVWGYLSRGNMGHVVVMVAINSLTMVVLYGPLAVLLLPVADVPVPFGKVAFGVLAYVGLPLLAGYLTRKILLESKGKEAFEEFTGKLHYVSPAALLFTIVAIVSPQSGVVLSNPSLVLFVLIALSVQIFLIFGIGYYASKKLGLAYEDAAPTAQIASSNHFEVAIAMSIALFGIDSPATLAAVTGMLIEVPIMLLLVQICLRTQHWFPKVRKGS</sequence>
<evidence type="ECO:0000313" key="10">
    <source>
        <dbReference type="EMBL" id="ACB84346.1"/>
    </source>
</evidence>
<dbReference type="KEGG" id="nth:Nther_0756"/>
<feature type="transmembrane region" description="Helical" evidence="9">
    <location>
        <begin position="223"/>
        <end position="240"/>
    </location>
</feature>
<dbReference type="GO" id="GO:0015104">
    <property type="term" value="F:antimonite transmembrane transporter activity"/>
    <property type="evidence" value="ECO:0007669"/>
    <property type="project" value="TreeGrafter"/>
</dbReference>
<feature type="transmembrane region" description="Helical" evidence="9">
    <location>
        <begin position="154"/>
        <end position="176"/>
    </location>
</feature>
<dbReference type="InParanoid" id="B2A7P4"/>
<keyword evidence="7 8" id="KW-0472">Membrane</keyword>
<dbReference type="OrthoDB" id="9771457at2"/>
<dbReference type="PIRSF" id="PIRSF005508">
    <property type="entry name" value="Acr3"/>
    <property type="match status" value="1"/>
</dbReference>
<keyword evidence="6 8" id="KW-1133">Transmembrane helix</keyword>
<evidence type="ECO:0000256" key="1">
    <source>
        <dbReference type="ARBA" id="ARBA00004651"/>
    </source>
</evidence>
<dbReference type="EMBL" id="CP001034">
    <property type="protein sequence ID" value="ACB84346.1"/>
    <property type="molecule type" value="Genomic_DNA"/>
</dbReference>
<dbReference type="Pfam" id="PF01758">
    <property type="entry name" value="SBF"/>
    <property type="match status" value="1"/>
</dbReference>
<dbReference type="FunCoup" id="B2A7P4">
    <property type="interactions" value="130"/>
</dbReference>
<dbReference type="STRING" id="457570.Nther_0756"/>